<organism evidence="5 6">
    <name type="scientific">Enterovirga rhinocerotis</name>
    <dbReference type="NCBI Taxonomy" id="1339210"/>
    <lineage>
        <taxon>Bacteria</taxon>
        <taxon>Pseudomonadati</taxon>
        <taxon>Pseudomonadota</taxon>
        <taxon>Alphaproteobacteria</taxon>
        <taxon>Hyphomicrobiales</taxon>
        <taxon>Methylobacteriaceae</taxon>
        <taxon>Enterovirga</taxon>
    </lineage>
</organism>
<accession>A0A4V3DXQ6</accession>
<gene>
    <name evidence="5" type="ORF">EV668_2504</name>
</gene>
<evidence type="ECO:0000313" key="6">
    <source>
        <dbReference type="Proteomes" id="UP000295122"/>
    </source>
</evidence>
<sequence length="200" mass="22003">MAQPIVNTRKPAHPIEPIFTERWSPRSFTGEEIPAETLLTMLEAGRWSPSSYNSQPWRFVYARRGTAAFDTFLDLLVRGNQAWCKDASALVFIASSKTMSVPGKDEPVPSRTHSFDAGAAWMAVAIQAHAMGWHAHGMIGLDYDKAAETLGIPDGYALDIAFAIGRRDEPGKLPEGFKAREAPNDRKPLAETAFEGRFPG</sequence>
<feature type="compositionally biased region" description="Basic and acidic residues" evidence="3">
    <location>
        <begin position="169"/>
        <end position="189"/>
    </location>
</feature>
<evidence type="ECO:0000256" key="3">
    <source>
        <dbReference type="SAM" id="MobiDB-lite"/>
    </source>
</evidence>
<dbReference type="Gene3D" id="3.40.109.10">
    <property type="entry name" value="NADH Oxidase"/>
    <property type="match status" value="1"/>
</dbReference>
<dbReference type="AlphaFoldDB" id="A0A4V3DXQ6"/>
<name>A0A4V3DXQ6_9HYPH</name>
<evidence type="ECO:0000256" key="2">
    <source>
        <dbReference type="ARBA" id="ARBA00023002"/>
    </source>
</evidence>
<evidence type="ECO:0000256" key="1">
    <source>
        <dbReference type="ARBA" id="ARBA00007118"/>
    </source>
</evidence>
<evidence type="ECO:0000259" key="4">
    <source>
        <dbReference type="Pfam" id="PF00881"/>
    </source>
</evidence>
<reference evidence="5 6" key="1">
    <citation type="submission" date="2019-03" db="EMBL/GenBank/DDBJ databases">
        <title>Genomic Encyclopedia of Type Strains, Phase IV (KMG-IV): sequencing the most valuable type-strain genomes for metagenomic binning, comparative biology and taxonomic classification.</title>
        <authorList>
            <person name="Goeker M."/>
        </authorList>
    </citation>
    <scope>NUCLEOTIDE SEQUENCE [LARGE SCALE GENOMIC DNA]</scope>
    <source>
        <strain evidence="5 6">DSM 25903</strain>
    </source>
</reference>
<dbReference type="GO" id="GO:0016491">
    <property type="term" value="F:oxidoreductase activity"/>
    <property type="evidence" value="ECO:0007669"/>
    <property type="project" value="UniProtKB-KW"/>
</dbReference>
<comment type="similarity">
    <text evidence="1">Belongs to the nitroreductase family.</text>
</comment>
<dbReference type="RefSeq" id="WP_133770461.1">
    <property type="nucleotide sequence ID" value="NZ_SNZR01000013.1"/>
</dbReference>
<feature type="region of interest" description="Disordered" evidence="3">
    <location>
        <begin position="169"/>
        <end position="200"/>
    </location>
</feature>
<dbReference type="InterPro" id="IPR029479">
    <property type="entry name" value="Nitroreductase"/>
</dbReference>
<dbReference type="Pfam" id="PF00881">
    <property type="entry name" value="Nitroreductase"/>
    <property type="match status" value="1"/>
</dbReference>
<dbReference type="Proteomes" id="UP000295122">
    <property type="component" value="Unassembled WGS sequence"/>
</dbReference>
<dbReference type="EMBL" id="SNZR01000013">
    <property type="protein sequence ID" value="TDR89669.1"/>
    <property type="molecule type" value="Genomic_DNA"/>
</dbReference>
<dbReference type="PANTHER" id="PTHR43673">
    <property type="entry name" value="NAD(P)H NITROREDUCTASE YDGI-RELATED"/>
    <property type="match status" value="1"/>
</dbReference>
<evidence type="ECO:0000313" key="5">
    <source>
        <dbReference type="EMBL" id="TDR89669.1"/>
    </source>
</evidence>
<feature type="domain" description="Nitroreductase" evidence="4">
    <location>
        <begin position="21"/>
        <end position="165"/>
    </location>
</feature>
<dbReference type="PANTHER" id="PTHR43673:SF10">
    <property type="entry name" value="NADH DEHYDROGENASE_NAD(P)H NITROREDUCTASE XCC3605-RELATED"/>
    <property type="match status" value="1"/>
</dbReference>
<keyword evidence="2" id="KW-0560">Oxidoreductase</keyword>
<dbReference type="SUPFAM" id="SSF55469">
    <property type="entry name" value="FMN-dependent nitroreductase-like"/>
    <property type="match status" value="1"/>
</dbReference>
<comment type="caution">
    <text evidence="5">The sequence shown here is derived from an EMBL/GenBank/DDBJ whole genome shotgun (WGS) entry which is preliminary data.</text>
</comment>
<keyword evidence="6" id="KW-1185">Reference proteome</keyword>
<dbReference type="CDD" id="cd02138">
    <property type="entry name" value="TdsD-like"/>
    <property type="match status" value="1"/>
</dbReference>
<protein>
    <submittedName>
        <fullName evidence="5">Nitroreductase</fullName>
    </submittedName>
</protein>
<dbReference type="OrthoDB" id="9802510at2"/>
<dbReference type="InterPro" id="IPR000415">
    <property type="entry name" value="Nitroreductase-like"/>
</dbReference>
<proteinExistence type="inferred from homology"/>